<dbReference type="GO" id="GO:0051015">
    <property type="term" value="F:actin filament binding"/>
    <property type="evidence" value="ECO:0007669"/>
    <property type="project" value="InterPro"/>
</dbReference>
<dbReference type="InterPro" id="IPR037438">
    <property type="entry name" value="Talin1/2-RS"/>
</dbReference>
<keyword evidence="7" id="KW-0965">Cell junction</keyword>
<dbReference type="PROSITE" id="PS50945">
    <property type="entry name" value="I_LWEQ"/>
    <property type="match status" value="1"/>
</dbReference>
<dbReference type="Pfam" id="PF01608">
    <property type="entry name" value="I_LWEQ"/>
    <property type="match status" value="2"/>
</dbReference>
<dbReference type="GO" id="GO:0005737">
    <property type="term" value="C:cytoplasm"/>
    <property type="evidence" value="ECO:0007669"/>
    <property type="project" value="TreeGrafter"/>
</dbReference>
<keyword evidence="6" id="KW-0597">Phosphoprotein</keyword>
<dbReference type="GO" id="GO:0005925">
    <property type="term" value="C:focal adhesion"/>
    <property type="evidence" value="ECO:0007669"/>
    <property type="project" value="UniProtKB-SubCell"/>
</dbReference>
<dbReference type="Pfam" id="PF25177">
    <property type="entry name" value="Talin_VBS2"/>
    <property type="match status" value="1"/>
</dbReference>
<dbReference type="FunFam" id="1.20.1420.10:FF:000007">
    <property type="entry name" value="Talin 2"/>
    <property type="match status" value="1"/>
</dbReference>
<dbReference type="InterPro" id="IPR019748">
    <property type="entry name" value="FERM_central"/>
</dbReference>
<dbReference type="Gene3D" id="1.20.1420.10">
    <property type="entry name" value="Talin, central domain"/>
    <property type="match status" value="7"/>
</dbReference>
<dbReference type="InterPro" id="IPR014352">
    <property type="entry name" value="FERM/acyl-CoA-bd_prot_sf"/>
</dbReference>
<dbReference type="GO" id="GO:0005178">
    <property type="term" value="F:integrin binding"/>
    <property type="evidence" value="ECO:0007669"/>
    <property type="project" value="TreeGrafter"/>
</dbReference>
<dbReference type="InterPro" id="IPR015009">
    <property type="entry name" value="Vinculin-bd_dom"/>
</dbReference>
<organism evidence="13 14">
    <name type="scientific">Catagonus wagneri</name>
    <name type="common">Chacoan peccary</name>
    <dbReference type="NCBI Taxonomy" id="51154"/>
    <lineage>
        <taxon>Eukaryota</taxon>
        <taxon>Metazoa</taxon>
        <taxon>Chordata</taxon>
        <taxon>Craniata</taxon>
        <taxon>Vertebrata</taxon>
        <taxon>Euteleostomi</taxon>
        <taxon>Mammalia</taxon>
        <taxon>Eutheria</taxon>
        <taxon>Laurasiatheria</taxon>
        <taxon>Artiodactyla</taxon>
        <taxon>Suina</taxon>
        <taxon>Tayassuidae</taxon>
        <taxon>Catagonus</taxon>
    </lineage>
</organism>
<dbReference type="Gene3D" id="1.20.1410.10">
    <property type="entry name" value="I/LWEQ domain"/>
    <property type="match status" value="1"/>
</dbReference>
<dbReference type="InterPro" id="IPR019747">
    <property type="entry name" value="FERM_CS"/>
</dbReference>
<evidence type="ECO:0000256" key="5">
    <source>
        <dbReference type="ARBA" id="ARBA00022490"/>
    </source>
</evidence>
<dbReference type="InterPro" id="IPR019749">
    <property type="entry name" value="Band_41_domain"/>
</dbReference>
<dbReference type="InterPro" id="IPR011993">
    <property type="entry name" value="PH-like_dom_sf"/>
</dbReference>
<dbReference type="CDD" id="cd17172">
    <property type="entry name" value="FERM_F0_TLN2"/>
    <property type="match status" value="1"/>
</dbReference>
<dbReference type="Pfam" id="PF21896">
    <property type="entry name" value="Talin_IBS2B"/>
    <property type="match status" value="3"/>
</dbReference>
<dbReference type="Gene3D" id="2.30.29.30">
    <property type="entry name" value="Pleckstrin-homology domain (PH domain)/Phosphotyrosine-binding domain (PTB)"/>
    <property type="match status" value="1"/>
</dbReference>
<dbReference type="Pfam" id="PF16511">
    <property type="entry name" value="FERM_f0"/>
    <property type="match status" value="1"/>
</dbReference>
<dbReference type="SUPFAM" id="SSF109880">
    <property type="entry name" value="A middle domain of Talin 1"/>
    <property type="match status" value="1"/>
</dbReference>
<dbReference type="SUPFAM" id="SSF50729">
    <property type="entry name" value="PH domain-like"/>
    <property type="match status" value="1"/>
</dbReference>
<dbReference type="GO" id="GO:0034329">
    <property type="term" value="P:cell junction assembly"/>
    <property type="evidence" value="ECO:0007669"/>
    <property type="project" value="UniProtKB-ARBA"/>
</dbReference>
<sequence length="2542" mass="271498">MVALSLKICVRHCNVVKTMQFEPSTAVYDACRVIRERVPEAQTGQASDYGLFLSDEDPRKGIWLEAGRTLDYYMLRNGDILEYKKKQRPQKIRMLDGSVKTVMVDDSKTVGELLVTICSRIGITNYEEYSLIQETTEEKKEEGTGTLKKDRTLLRDERKMEKLKAKLHTDDDLNWLDHSRTFREQGVDENETLLLRRKFFYSDQNVDSRDPVQLNLLYVQARDDILNGSHPVSFEKACEFGGFQAQIQFGPHVEHKHKPGFLDLKEFLPKEYIKQRGAEKRIFQEHKNCGEMSEIEAKVKYVKLARSLRTYGVSFFLVKEKMKGKNKLVPRLLGITKDSVMRVDEKTKEVLQEWPLTTVKRWAASPKSFTLDFGEYQESYYSVQTTEGEQISQLIAGYIDIILKKKQSKDRFGLEGDEESTMLEESVSPKKSTILQQQFNRTGKVEHGSVALPAVMRSGSSGPETFNVGSMPSPQQQVMVGQMHRGHMPPLTSAQQALLGTINTSMHAVQQAQDDLSELDSLPPLGQDMASRVWVQNKVDESKHEIHSQVDAITAGTASVVNLTAGDPADTDYTAVGCAITTISSNLTEMSKGVKLLAALMDDEVGSGEDLLRAARTLAGAVSDLLKAVQPTSGEPRQTVLTAAGSIGQASGDLLRQIGENETDERFQDVLMSLAKAVANAAAMLVLKAKNVAQVAEDTVLQNRVIAAATQCALSTSQLVACAKVVSPTISSPVCQEQLIEAGKLVDRSVENCVRACQAATDDSELLQQVSAAASVVSQALHDLLQHVRQFASRGEPIGRYDQATDTIMCVTESIFSSMGDAGEMVRQARVLAQATSDLVNAMRSDAEAEIDMENSKKLLAAAKLLADSTARMVEAAKGAAANPENEDQQQRLREAAEGLRVATNAAAQNAIKKKIVNRLEVAAKQAAAAATQTIAASQNAAVSNKNPAAQQQLVQSCKAVADHIPQLVQGVRGSQAQGEDLSAQLALIISSQNFLQPGSKMVSSAKAAVPTVSDQAAAMQLSQCAKNLATSLAELRTASQKAHEACGPMEIDSALSTVQTLKSELQDAKMAAVESQLKPLPGETLEKCAQDLGSTSKAVGSSMAQLLTCAAQGNEHYTGVAARETAQALKTLAQAARGVAASTSDPAAAHAMLDSARDVMEGSAMLIQEAKQALIAPGDAESQQRLAQVAKAVSHSLNNCVNCLPGQKDVDVALKSIGESSKKLLVDSLPPSTKPFQEAQSELNQAAADLNQSAGEVVHATRGQSGELAAASGKFSDDFDEFLDAGIEMAGQAQTKEDQIQVIGNLKNISMASSKLLLAAKSLSVDPGAPNAKNLLAAAARAVTESINQLITLCTQQAPGQKECDNALRELETVKGMLDNPNEPVSDLSYFDCIESVMENSKVLGESMAGISQNAKTGDLPAFGECVGIASKALCGLTEAAAQAAYLVGISDPNSQAGHQGLVDPIQFARANQAIQMACQNLVDPGSSPSQVLSAATIVAKHTSALCNACRIASSKTGNPVAKRHFVQSAKEVANSTANLVKTIKALDGDFSEDNRNKCRIATAPLIEAVENLTAFASNPEFVSIPAQISSEGSQAQEPILVSAKTMLESSSYLIRTARSLAINPKDPPTWSVLAGHSHTVSDSIKSLITSIRDKAPGQRECDYSIDSINRCIRDIEQASLAAVSQSLATRDDISVEALQEQLTSVVQEIGHLIDPIATAARGEAAQLGHKVTQLASYFEPLILAAVGVASKILDHQQQMTVLDQTKTLAESALQMLYAAKEGGGNPKAQHTHDAITEAAQLMKEAVDDIMVTLNEAASEVGLVGGMVDAIAEAMSKLDEGTPPEPKGTFVDYQTTVVKYSKAIAVTAQEMMTKSVTNPEELGGLASQMTTDYGHLALQGQMAAATAEPEEIGFQIRTRVQDLGHGCIFLVQKAGALQVCPTDSYTKRELIECARAVTEKVSLVLSALQAGNKGTQACITAASAVSGIIADLDTTIMFATAGTLNAENNETFADHRENILKTAKALVEDTKLLVSGAASTPDKLAQAAQSSAATITQLAEVVKLGAASLGSDDPETQVVLINAIKDVAKALSDLIGATKGAASKPADDPSMYQLKGAAKVMVTNVTSLLKTVKAVEDEATRGTRALEATIEYMKQELTVFQSKEVPEKTSSPEESIRMTKGITMATAKAVAAGNSCRQEDVIATANLSRKAVSDMLTACKQASYHPDVSEEVRSRALRYGTECTLGYLDLLEHVLVILQKPTPELKHQLAAFSKRVAGAVTELIQAAEAMKGTEWVDPEDPTVIAETELLGAAASIEAAAKKLEQLKPRAKPKQADETLDFEEQILEAAKSIAAATSALVKSASAAQRELVAQGKVGSSPANAADDGQWSQGLISAARMVAAATSSLCEAANASVQGHASEEKLISSAKQVAASTAQLLVACKVKADQDSEAMRRLQAAGNAVKRASDNLVRAAQKAAFGKADDDDVVVKTKFVGGIAQIIAAQEEMLKKERELEEARKKLAQIRQQQYKFLPTELREDEG</sequence>
<evidence type="ECO:0000256" key="3">
    <source>
        <dbReference type="ARBA" id="ARBA00004413"/>
    </source>
</evidence>
<reference evidence="13" key="1">
    <citation type="submission" date="2025-08" db="UniProtKB">
        <authorList>
            <consortium name="Ensembl"/>
        </authorList>
    </citation>
    <scope>IDENTIFICATION</scope>
</reference>
<gene>
    <name evidence="13" type="primary">TLN2</name>
</gene>
<dbReference type="CDD" id="cd12150">
    <property type="entry name" value="talin-RS"/>
    <property type="match status" value="1"/>
</dbReference>
<evidence type="ECO:0000313" key="14">
    <source>
        <dbReference type="Proteomes" id="UP000694540"/>
    </source>
</evidence>
<dbReference type="Proteomes" id="UP000694540">
    <property type="component" value="Unplaced"/>
</dbReference>
<keyword evidence="4" id="KW-1003">Cell membrane</keyword>
<dbReference type="FunFam" id="3.10.20.90:FF:000066">
    <property type="entry name" value="Talin 1"/>
    <property type="match status" value="1"/>
</dbReference>
<keyword evidence="10" id="KW-0175">Coiled coil</keyword>
<dbReference type="FunFam" id="1.20.1420.10:FF:000001">
    <property type="entry name" value="Talin 2"/>
    <property type="match status" value="1"/>
</dbReference>
<dbReference type="FunFam" id="1.20.1420.10:FF:000004">
    <property type="entry name" value="Talin 2"/>
    <property type="match status" value="1"/>
</dbReference>
<dbReference type="Pfam" id="PF09141">
    <property type="entry name" value="Talin_middle"/>
    <property type="match status" value="1"/>
</dbReference>
<dbReference type="GO" id="GO:0005856">
    <property type="term" value="C:cytoskeleton"/>
    <property type="evidence" value="ECO:0007669"/>
    <property type="project" value="UniProtKB-SubCell"/>
</dbReference>
<dbReference type="InterPro" id="IPR036723">
    <property type="entry name" value="Alpha-catenin/vinculin-like_sf"/>
</dbReference>
<dbReference type="FunFam" id="1.20.120.230:FF:000009">
    <property type="entry name" value="Talin 2"/>
    <property type="match status" value="1"/>
</dbReference>
<dbReference type="FunFam" id="1.20.1410.10:FF:000001">
    <property type="entry name" value="Talin 2"/>
    <property type="match status" value="1"/>
</dbReference>
<dbReference type="InterPro" id="IPR000299">
    <property type="entry name" value="FERM_domain"/>
</dbReference>
<evidence type="ECO:0000256" key="6">
    <source>
        <dbReference type="ARBA" id="ARBA00022553"/>
    </source>
</evidence>
<dbReference type="Pfam" id="PF08913">
    <property type="entry name" value="VBS"/>
    <property type="match status" value="1"/>
</dbReference>
<keyword evidence="9" id="KW-0206">Cytoskeleton</keyword>
<dbReference type="GeneTree" id="ENSGT00940000154699"/>
<dbReference type="SUPFAM" id="SSF54236">
    <property type="entry name" value="Ubiquitin-like"/>
    <property type="match status" value="1"/>
</dbReference>
<evidence type="ECO:0000256" key="10">
    <source>
        <dbReference type="SAM" id="Coils"/>
    </source>
</evidence>
<dbReference type="GO" id="GO:0005200">
    <property type="term" value="F:structural constituent of cytoskeleton"/>
    <property type="evidence" value="ECO:0007669"/>
    <property type="project" value="InterPro"/>
</dbReference>
<dbReference type="FunFam" id="3.10.20.90:FF:000028">
    <property type="entry name" value="Talin 2"/>
    <property type="match status" value="1"/>
</dbReference>
<dbReference type="SUPFAM" id="SSF47031">
    <property type="entry name" value="Second domain of FERM"/>
    <property type="match status" value="1"/>
</dbReference>
<dbReference type="PROSITE" id="PS50057">
    <property type="entry name" value="FERM_3"/>
    <property type="match status" value="1"/>
</dbReference>
<dbReference type="InterPro" id="IPR029071">
    <property type="entry name" value="Ubiquitin-like_domsf"/>
</dbReference>
<dbReference type="Gene3D" id="1.20.80.10">
    <property type="match status" value="1"/>
</dbReference>
<keyword evidence="8" id="KW-0472">Membrane</keyword>
<accession>A0A8C3VLX8</accession>
<dbReference type="InterPro" id="IPR015224">
    <property type="entry name" value="Talin_cent"/>
</dbReference>
<dbReference type="FunFam" id="1.20.120.230:FF:000004">
    <property type="entry name" value="Talin 2"/>
    <property type="match status" value="1"/>
</dbReference>
<dbReference type="FunFam" id="2.30.29.30:FF:000028">
    <property type="entry name" value="Talin 2"/>
    <property type="match status" value="1"/>
</dbReference>
<dbReference type="Ensembl" id="ENSCWAT00000001031.1">
    <property type="protein sequence ID" value="ENSCWAP00000000924.1"/>
    <property type="gene ID" value="ENSCWAG00000000763.1"/>
</dbReference>
<proteinExistence type="predicted"/>
<dbReference type="FunFam" id="1.20.120.230:FF:000005">
    <property type="entry name" value="Talin 1"/>
    <property type="match status" value="1"/>
</dbReference>
<protein>
    <submittedName>
        <fullName evidence="13">Talin 2</fullName>
    </submittedName>
</protein>
<evidence type="ECO:0000256" key="9">
    <source>
        <dbReference type="ARBA" id="ARBA00023212"/>
    </source>
</evidence>
<dbReference type="InterPro" id="IPR036476">
    <property type="entry name" value="Talin_cent_sf"/>
</dbReference>
<dbReference type="InterPro" id="IPR032425">
    <property type="entry name" value="FERM_f0"/>
</dbReference>
<dbReference type="FunFam" id="1.20.80.10:FF:000007">
    <property type="entry name" value="Talin 2"/>
    <property type="match status" value="1"/>
</dbReference>
<evidence type="ECO:0000256" key="7">
    <source>
        <dbReference type="ARBA" id="ARBA00022949"/>
    </source>
</evidence>
<evidence type="ECO:0000256" key="1">
    <source>
        <dbReference type="ARBA" id="ARBA00004245"/>
    </source>
</evidence>
<dbReference type="SUPFAM" id="SSF47220">
    <property type="entry name" value="alpha-catenin/vinculin-like"/>
    <property type="match status" value="5"/>
</dbReference>
<name>A0A8C3VLX8_9CETA</name>
<comment type="subcellular location">
    <subcellularLocation>
        <location evidence="2">Cell junction</location>
        <location evidence="2">Focal adhesion</location>
    </subcellularLocation>
    <subcellularLocation>
        <location evidence="3">Cell membrane</location>
        <topology evidence="3">Peripheral membrane protein</topology>
        <orientation evidence="3">Cytoplasmic side</orientation>
    </subcellularLocation>
    <subcellularLocation>
        <location evidence="1">Cytoplasm</location>
        <location evidence="1">Cytoskeleton</location>
    </subcellularLocation>
</comment>
<dbReference type="FunFam" id="1.20.1420.10:FF:000005">
    <property type="entry name" value="Talin 2"/>
    <property type="match status" value="1"/>
</dbReference>
<evidence type="ECO:0000256" key="8">
    <source>
        <dbReference type="ARBA" id="ARBA00023136"/>
    </source>
</evidence>
<evidence type="ECO:0000256" key="4">
    <source>
        <dbReference type="ARBA" id="ARBA00022475"/>
    </source>
</evidence>
<dbReference type="SMART" id="SM00295">
    <property type="entry name" value="B41"/>
    <property type="match status" value="1"/>
</dbReference>
<evidence type="ECO:0000313" key="13">
    <source>
        <dbReference type="Ensembl" id="ENSCWAP00000000924.1"/>
    </source>
</evidence>
<dbReference type="InterPro" id="IPR035963">
    <property type="entry name" value="FERM_2"/>
</dbReference>
<dbReference type="InterPro" id="IPR054060">
    <property type="entry name" value="TLN1-like_RS"/>
</dbReference>
<dbReference type="CDD" id="cd14473">
    <property type="entry name" value="FERM_B-lobe"/>
    <property type="match status" value="1"/>
</dbReference>
<dbReference type="GO" id="GO:0098609">
    <property type="term" value="P:cell-cell adhesion"/>
    <property type="evidence" value="ECO:0007669"/>
    <property type="project" value="TreeGrafter"/>
</dbReference>
<dbReference type="FunFam" id="1.20.1420.10:FF:000002">
    <property type="entry name" value="Talin 2"/>
    <property type="match status" value="1"/>
</dbReference>
<dbReference type="InterPro" id="IPR002558">
    <property type="entry name" value="ILWEQ_dom"/>
</dbReference>
<dbReference type="InterPro" id="IPR054082">
    <property type="entry name" value="Talin_IBS2B"/>
</dbReference>
<dbReference type="FunFam" id="1.20.120.230:FF:000003">
    <property type="entry name" value="Talin 2"/>
    <property type="match status" value="1"/>
</dbReference>
<dbReference type="Pfam" id="PF09379">
    <property type="entry name" value="FERM_N"/>
    <property type="match status" value="1"/>
</dbReference>
<dbReference type="Gene3D" id="1.20.120.230">
    <property type="entry name" value="Alpha-catenin/vinculin-like"/>
    <property type="match status" value="5"/>
</dbReference>
<dbReference type="PANTHER" id="PTHR19981:SF34">
    <property type="entry name" value="TALIN-2"/>
    <property type="match status" value="1"/>
</dbReference>
<dbReference type="Pfam" id="PF02174">
    <property type="entry name" value="IRS"/>
    <property type="match status" value="1"/>
</dbReference>
<dbReference type="FunFam" id="1.20.120.230:FF:000002">
    <property type="entry name" value="Talin 2"/>
    <property type="match status" value="1"/>
</dbReference>
<dbReference type="GO" id="GO:0001726">
    <property type="term" value="C:ruffle"/>
    <property type="evidence" value="ECO:0007669"/>
    <property type="project" value="InterPro"/>
</dbReference>
<dbReference type="CDD" id="cd17174">
    <property type="entry name" value="FERM_F1_TLN2"/>
    <property type="match status" value="1"/>
</dbReference>
<evidence type="ECO:0000259" key="12">
    <source>
        <dbReference type="PROSITE" id="PS50945"/>
    </source>
</evidence>
<dbReference type="Pfam" id="PF21692">
    <property type="entry name" value="Talin_R4"/>
    <property type="match status" value="1"/>
</dbReference>
<feature type="domain" description="FERM" evidence="11">
    <location>
        <begin position="88"/>
        <end position="406"/>
    </location>
</feature>
<dbReference type="PANTHER" id="PTHR19981">
    <property type="entry name" value="TALIN"/>
    <property type="match status" value="1"/>
</dbReference>
<dbReference type="Gene3D" id="3.10.20.90">
    <property type="entry name" value="Phosphatidylinositol 3-kinase Catalytic Subunit, Chain A, domain 1"/>
    <property type="match status" value="3"/>
</dbReference>
<evidence type="ECO:0000259" key="11">
    <source>
        <dbReference type="PROSITE" id="PS50057"/>
    </source>
</evidence>
<keyword evidence="5" id="KW-0963">Cytoplasm</keyword>
<dbReference type="CDD" id="cd10569">
    <property type="entry name" value="FERM_C_Talin"/>
    <property type="match status" value="1"/>
</dbReference>
<dbReference type="InterPro" id="IPR018979">
    <property type="entry name" value="FERM_N"/>
</dbReference>
<dbReference type="InterPro" id="IPR035964">
    <property type="entry name" value="I/LWEQ_dom_sf"/>
</dbReference>
<dbReference type="Pfam" id="PF21865">
    <property type="entry name" value="TLN1-like_RS"/>
    <property type="match status" value="3"/>
</dbReference>
<dbReference type="InterPro" id="IPR049108">
    <property type="entry name" value="Talin_R4"/>
</dbReference>
<dbReference type="InterPro" id="IPR002404">
    <property type="entry name" value="IRS_PTB"/>
</dbReference>
<evidence type="ECO:0000256" key="2">
    <source>
        <dbReference type="ARBA" id="ARBA00004246"/>
    </source>
</evidence>
<reference evidence="13" key="2">
    <citation type="submission" date="2025-09" db="UniProtKB">
        <authorList>
            <consortium name="Ensembl"/>
        </authorList>
    </citation>
    <scope>IDENTIFICATION</scope>
</reference>
<dbReference type="GO" id="GO:0099140">
    <property type="term" value="P:presynaptic actin cytoskeleton organization"/>
    <property type="evidence" value="ECO:0007669"/>
    <property type="project" value="Ensembl"/>
</dbReference>
<dbReference type="FunFam" id="1.20.1420.10:FF:000006">
    <property type="entry name" value="Talin 2"/>
    <property type="match status" value="1"/>
</dbReference>
<dbReference type="GO" id="GO:0005886">
    <property type="term" value="C:plasma membrane"/>
    <property type="evidence" value="ECO:0007669"/>
    <property type="project" value="UniProtKB-SubCell"/>
</dbReference>
<keyword evidence="14" id="KW-1185">Reference proteome</keyword>
<feature type="domain" description="I/LWEQ" evidence="12">
    <location>
        <begin position="2294"/>
        <end position="2533"/>
    </location>
</feature>
<feature type="coiled-coil region" evidence="10">
    <location>
        <begin position="2501"/>
        <end position="2528"/>
    </location>
</feature>
<dbReference type="SMART" id="SM01244">
    <property type="entry name" value="IRS"/>
    <property type="match status" value="1"/>
</dbReference>
<dbReference type="SMART" id="SM00307">
    <property type="entry name" value="ILWEQ"/>
    <property type="match status" value="1"/>
</dbReference>
<dbReference type="PROSITE" id="PS00661">
    <property type="entry name" value="FERM_2"/>
    <property type="match status" value="1"/>
</dbReference>
<dbReference type="InterPro" id="IPR057346">
    <property type="entry name" value="Talin1/2_VBS2"/>
</dbReference>
<dbReference type="SUPFAM" id="SSF109885">
    <property type="entry name" value="I/LWEQ domain"/>
    <property type="match status" value="5"/>
</dbReference>